<organism evidence="4 5">
    <name type="scientific">Candidatus Curtissbacteria bacterium RBG_13_35_7</name>
    <dbReference type="NCBI Taxonomy" id="1797705"/>
    <lineage>
        <taxon>Bacteria</taxon>
        <taxon>Candidatus Curtissiibacteriota</taxon>
    </lineage>
</organism>
<protein>
    <submittedName>
        <fullName evidence="4">Uncharacterized protein</fullName>
    </submittedName>
</protein>
<evidence type="ECO:0000256" key="2">
    <source>
        <dbReference type="ARBA" id="ARBA00022884"/>
    </source>
</evidence>
<sequence>MQDLLETLLKPLVKDTKKIKIIKTQDNNNIKFTVHVPKEDIAKVIGKGGKMIKSINNLLKIRSIKENVYVNVELEEV</sequence>
<dbReference type="GO" id="GO:0003723">
    <property type="term" value="F:RNA binding"/>
    <property type="evidence" value="ECO:0007669"/>
    <property type="project" value="UniProtKB-UniRule"/>
</dbReference>
<proteinExistence type="predicted"/>
<dbReference type="Proteomes" id="UP000176317">
    <property type="component" value="Unassembled WGS sequence"/>
</dbReference>
<evidence type="ECO:0000256" key="1">
    <source>
        <dbReference type="ARBA" id="ARBA00022490"/>
    </source>
</evidence>
<dbReference type="InterPro" id="IPR015946">
    <property type="entry name" value="KH_dom-like_a/b"/>
</dbReference>
<dbReference type="InterPro" id="IPR009019">
    <property type="entry name" value="KH_sf_prok-type"/>
</dbReference>
<dbReference type="EMBL" id="MFAT01000055">
    <property type="protein sequence ID" value="OGD85809.1"/>
    <property type="molecule type" value="Genomic_DNA"/>
</dbReference>
<reference evidence="4 5" key="1">
    <citation type="journal article" date="2016" name="Nat. Commun.">
        <title>Thousands of microbial genomes shed light on interconnected biogeochemical processes in an aquifer system.</title>
        <authorList>
            <person name="Anantharaman K."/>
            <person name="Brown C.T."/>
            <person name="Hug L.A."/>
            <person name="Sharon I."/>
            <person name="Castelle C.J."/>
            <person name="Probst A.J."/>
            <person name="Thomas B.C."/>
            <person name="Singh A."/>
            <person name="Wilkins M.J."/>
            <person name="Karaoz U."/>
            <person name="Brodie E.L."/>
            <person name="Williams K.H."/>
            <person name="Hubbard S.S."/>
            <person name="Banfield J.F."/>
        </authorList>
    </citation>
    <scope>NUCLEOTIDE SEQUENCE [LARGE SCALE GENOMIC DNA]</scope>
</reference>
<dbReference type="Gene3D" id="3.30.300.20">
    <property type="match status" value="1"/>
</dbReference>
<name>A0A1F5G1T5_9BACT</name>
<comment type="caution">
    <text evidence="4">The sequence shown here is derived from an EMBL/GenBank/DDBJ whole genome shotgun (WGS) entry which is preliminary data.</text>
</comment>
<dbReference type="PANTHER" id="PTHR34654">
    <property type="entry name" value="UPF0109 PROTEIN SCO5592"/>
    <property type="match status" value="1"/>
</dbReference>
<evidence type="ECO:0000313" key="5">
    <source>
        <dbReference type="Proteomes" id="UP000176317"/>
    </source>
</evidence>
<dbReference type="AlphaFoldDB" id="A0A1F5G1T5"/>
<dbReference type="SUPFAM" id="SSF54814">
    <property type="entry name" value="Prokaryotic type KH domain (KH-domain type II)"/>
    <property type="match status" value="1"/>
</dbReference>
<evidence type="ECO:0000256" key="3">
    <source>
        <dbReference type="PROSITE-ProRule" id="PRU00117"/>
    </source>
</evidence>
<dbReference type="PROSITE" id="PS50084">
    <property type="entry name" value="KH_TYPE_1"/>
    <property type="match status" value="1"/>
</dbReference>
<dbReference type="InterPro" id="IPR020627">
    <property type="entry name" value="KhpA"/>
</dbReference>
<keyword evidence="2 3" id="KW-0694">RNA-binding</keyword>
<gene>
    <name evidence="4" type="ORF">A2164_00910</name>
</gene>
<accession>A0A1F5G1T5</accession>
<evidence type="ECO:0000313" key="4">
    <source>
        <dbReference type="EMBL" id="OGD85809.1"/>
    </source>
</evidence>
<keyword evidence="1" id="KW-0963">Cytoplasm</keyword>
<dbReference type="Pfam" id="PF13083">
    <property type="entry name" value="KH_KhpA-B"/>
    <property type="match status" value="1"/>
</dbReference>
<dbReference type="PANTHER" id="PTHR34654:SF1">
    <property type="entry name" value="RNA-BINDING PROTEIN KHPA"/>
    <property type="match status" value="1"/>
</dbReference>